<dbReference type="Gene3D" id="3.30.750.44">
    <property type="match status" value="1"/>
</dbReference>
<evidence type="ECO:0000259" key="2">
    <source>
        <dbReference type="SMART" id="SM00245"/>
    </source>
</evidence>
<dbReference type="GO" id="GO:0007165">
    <property type="term" value="P:signal transduction"/>
    <property type="evidence" value="ECO:0007669"/>
    <property type="project" value="TreeGrafter"/>
</dbReference>
<organism evidence="3 4">
    <name type="scientific">Paucidesulfovibrio gracilis DSM 16080</name>
    <dbReference type="NCBI Taxonomy" id="1121449"/>
    <lineage>
        <taxon>Bacteria</taxon>
        <taxon>Pseudomonadati</taxon>
        <taxon>Thermodesulfobacteriota</taxon>
        <taxon>Desulfovibrionia</taxon>
        <taxon>Desulfovibrionales</taxon>
        <taxon>Desulfovibrionaceae</taxon>
        <taxon>Paucidesulfovibrio</taxon>
    </lineage>
</organism>
<dbReference type="InterPro" id="IPR005151">
    <property type="entry name" value="Tail-specific_protease"/>
</dbReference>
<evidence type="ECO:0000313" key="3">
    <source>
        <dbReference type="EMBL" id="SKA75129.1"/>
    </source>
</evidence>
<proteinExistence type="predicted"/>
<dbReference type="Proteomes" id="UP000190027">
    <property type="component" value="Unassembled WGS sequence"/>
</dbReference>
<dbReference type="SMART" id="SM00228">
    <property type="entry name" value="PDZ"/>
    <property type="match status" value="1"/>
</dbReference>
<dbReference type="Gene3D" id="2.30.42.10">
    <property type="match status" value="1"/>
</dbReference>
<dbReference type="InterPro" id="IPR029045">
    <property type="entry name" value="ClpP/crotonase-like_dom_sf"/>
</dbReference>
<keyword evidence="3" id="KW-0645">Protease</keyword>
<name>A0A1T4WDD1_9BACT</name>
<dbReference type="PANTHER" id="PTHR32060">
    <property type="entry name" value="TAIL-SPECIFIC PROTEASE"/>
    <property type="match status" value="1"/>
</dbReference>
<dbReference type="GO" id="GO:0030288">
    <property type="term" value="C:outer membrane-bounded periplasmic space"/>
    <property type="evidence" value="ECO:0007669"/>
    <property type="project" value="TreeGrafter"/>
</dbReference>
<dbReference type="SMART" id="SM00245">
    <property type="entry name" value="TSPc"/>
    <property type="match status" value="1"/>
</dbReference>
<dbReference type="InterPro" id="IPR001478">
    <property type="entry name" value="PDZ"/>
</dbReference>
<dbReference type="PANTHER" id="PTHR32060:SF22">
    <property type="entry name" value="CARBOXYL-TERMINAL-PROCESSING PEPTIDASE 3, CHLOROPLASTIC"/>
    <property type="match status" value="1"/>
</dbReference>
<dbReference type="InterPro" id="IPR036034">
    <property type="entry name" value="PDZ_sf"/>
</dbReference>
<evidence type="ECO:0000259" key="1">
    <source>
        <dbReference type="SMART" id="SM00228"/>
    </source>
</evidence>
<dbReference type="GO" id="GO:0004175">
    <property type="term" value="F:endopeptidase activity"/>
    <property type="evidence" value="ECO:0007669"/>
    <property type="project" value="TreeGrafter"/>
</dbReference>
<dbReference type="AlphaFoldDB" id="A0A1T4WDD1"/>
<dbReference type="Gene3D" id="3.90.226.10">
    <property type="entry name" value="2-enoyl-CoA Hydratase, Chain A, domain 1"/>
    <property type="match status" value="1"/>
</dbReference>
<keyword evidence="4" id="KW-1185">Reference proteome</keyword>
<dbReference type="STRING" id="1121449.SAMN02745704_00832"/>
<accession>A0A1T4WDD1</accession>
<dbReference type="GO" id="GO:0006508">
    <property type="term" value="P:proteolysis"/>
    <property type="evidence" value="ECO:0007669"/>
    <property type="project" value="UniProtKB-KW"/>
</dbReference>
<evidence type="ECO:0000313" key="4">
    <source>
        <dbReference type="Proteomes" id="UP000190027"/>
    </source>
</evidence>
<dbReference type="SUPFAM" id="SSF52096">
    <property type="entry name" value="ClpP/crotonase"/>
    <property type="match status" value="1"/>
</dbReference>
<sequence length="398" mass="43375">MVLPFSVMDWVAARRRPGSEDAMPLPNRNIPVSCRALAVFTLLVGLLFPASVLAQDSWVDNDDMLLFYEALVKIREQSIHPEQPKDMVRKAVRGYLQQLDAFSDYLTPEEYAAWKQARQGGYAGVGMDIFADPYGRIICLPFPGGPAYQAGVRYGDVLTFVGRRSVRGTAVRVVGSWIRGRPGGSVSITVSKPGGGVRGYTLSRRMVEFNEVALDQSGPLPRIRIYSFSSQTAEKLQHILQRLPKDQPRVLDLRGNTGGDLFAAMDAAAFFLPQGTVIVDIRSQGGTKRYSATNAPLDSAPLFVWQDALTASAAEVFLAALVENGRATSMGQTSFGKGVTQTMVELSDGSVMFVTNGALRTPGGAYYHTKGIEPMRELELPLGAPDSAFWNATLERSN</sequence>
<protein>
    <submittedName>
        <fullName evidence="3">Carboxyl-terminal processing protease</fullName>
    </submittedName>
</protein>
<dbReference type="EMBL" id="FUYC01000002">
    <property type="protein sequence ID" value="SKA75129.1"/>
    <property type="molecule type" value="Genomic_DNA"/>
</dbReference>
<dbReference type="Pfam" id="PF03572">
    <property type="entry name" value="Peptidase_S41"/>
    <property type="match status" value="1"/>
</dbReference>
<feature type="domain" description="PDZ" evidence="1">
    <location>
        <begin position="123"/>
        <end position="194"/>
    </location>
</feature>
<dbReference type="GO" id="GO:0008236">
    <property type="term" value="F:serine-type peptidase activity"/>
    <property type="evidence" value="ECO:0007669"/>
    <property type="project" value="InterPro"/>
</dbReference>
<feature type="domain" description="Tail specific protease" evidence="2">
    <location>
        <begin position="195"/>
        <end position="379"/>
    </location>
</feature>
<gene>
    <name evidence="3" type="ORF">SAMN02745704_00832</name>
</gene>
<dbReference type="SUPFAM" id="SSF50156">
    <property type="entry name" value="PDZ domain-like"/>
    <property type="match status" value="1"/>
</dbReference>
<reference evidence="3 4" key="1">
    <citation type="submission" date="2017-02" db="EMBL/GenBank/DDBJ databases">
        <authorList>
            <person name="Peterson S.W."/>
        </authorList>
    </citation>
    <scope>NUCLEOTIDE SEQUENCE [LARGE SCALE GENOMIC DNA]</scope>
    <source>
        <strain evidence="3 4">DSM 16080</strain>
    </source>
</reference>
<keyword evidence="3" id="KW-0378">Hydrolase</keyword>